<comment type="caution">
    <text evidence="8">The sequence shown here is derived from an EMBL/GenBank/DDBJ whole genome shotgun (WGS) entry which is preliminary data.</text>
</comment>
<keyword evidence="9" id="KW-1185">Reference proteome</keyword>
<protein>
    <recommendedName>
        <fullName evidence="6">Protein RER1</fullName>
    </recommendedName>
</protein>
<dbReference type="PANTHER" id="PTHR10743">
    <property type="entry name" value="PROTEIN RER1"/>
    <property type="match status" value="1"/>
</dbReference>
<evidence type="ECO:0000256" key="2">
    <source>
        <dbReference type="ARBA" id="ARBA00006070"/>
    </source>
</evidence>
<dbReference type="PIRSF" id="PIRSF016013">
    <property type="entry name" value="AtER_Rer1p"/>
    <property type="match status" value="1"/>
</dbReference>
<reference evidence="8 9" key="1">
    <citation type="journal article" date="2024" name="Nat. Commun.">
        <title>Phylogenomics reveals the evolutionary origins of lichenization in chlorophyte algae.</title>
        <authorList>
            <person name="Puginier C."/>
            <person name="Libourel C."/>
            <person name="Otte J."/>
            <person name="Skaloud P."/>
            <person name="Haon M."/>
            <person name="Grisel S."/>
            <person name="Petersen M."/>
            <person name="Berrin J.G."/>
            <person name="Delaux P.M."/>
            <person name="Dal Grande F."/>
            <person name="Keller J."/>
        </authorList>
    </citation>
    <scope>NUCLEOTIDE SEQUENCE [LARGE SCALE GENOMIC DNA]</scope>
    <source>
        <strain evidence="8 9">SAG 2523</strain>
    </source>
</reference>
<comment type="similarity">
    <text evidence="2 6">Belongs to the RER1 family.</text>
</comment>
<sequence>MDAPASSSAGPSASRLSKSFQTRLQYYLDKSTPHSTWRWLALVGFILIYAIRVFYLKGFYIVTYALGIYNLNLVLGFLSPQVDPELEGPALPSRTTDEYRPFIRRLPEFKFWWSSSKAFMLGFVATFFPIFDVPVFWPILLLYFFVLLFVTMKRQIKHMIKHRYIPFTFGKKSYKAAGQDSRAK</sequence>
<comment type="subcellular location">
    <subcellularLocation>
        <location evidence="1">Membrane</location>
        <topology evidence="1">Multi-pass membrane protein</topology>
    </subcellularLocation>
</comment>
<evidence type="ECO:0000256" key="6">
    <source>
        <dbReference type="PIRNR" id="PIRNR016013"/>
    </source>
</evidence>
<dbReference type="Proteomes" id="UP001485043">
    <property type="component" value="Unassembled WGS sequence"/>
</dbReference>
<dbReference type="Pfam" id="PF03248">
    <property type="entry name" value="Rer1"/>
    <property type="match status" value="1"/>
</dbReference>
<dbReference type="AlphaFoldDB" id="A0AAW1TB61"/>
<proteinExistence type="inferred from homology"/>
<evidence type="ECO:0000256" key="1">
    <source>
        <dbReference type="ARBA" id="ARBA00004141"/>
    </source>
</evidence>
<feature type="transmembrane region" description="Helical" evidence="7">
    <location>
        <begin position="61"/>
        <end position="78"/>
    </location>
</feature>
<dbReference type="InterPro" id="IPR004932">
    <property type="entry name" value="Rer1"/>
</dbReference>
<accession>A0AAW1TB61</accession>
<dbReference type="GO" id="GO:0005783">
    <property type="term" value="C:endoplasmic reticulum"/>
    <property type="evidence" value="ECO:0007669"/>
    <property type="project" value="GOC"/>
</dbReference>
<dbReference type="GO" id="GO:0006621">
    <property type="term" value="P:protein retention in ER lumen"/>
    <property type="evidence" value="ECO:0007669"/>
    <property type="project" value="TreeGrafter"/>
</dbReference>
<dbReference type="EMBL" id="JALJOV010000115">
    <property type="protein sequence ID" value="KAK9867041.1"/>
    <property type="molecule type" value="Genomic_DNA"/>
</dbReference>
<evidence type="ECO:0000313" key="8">
    <source>
        <dbReference type="EMBL" id="KAK9867041.1"/>
    </source>
</evidence>
<gene>
    <name evidence="8" type="ORF">WJX84_011432</name>
</gene>
<feature type="transmembrane region" description="Helical" evidence="7">
    <location>
        <begin position="37"/>
        <end position="55"/>
    </location>
</feature>
<name>A0AAW1TB61_9CHLO</name>
<keyword evidence="4 7" id="KW-1133">Transmembrane helix</keyword>
<comment type="function">
    <text evidence="6">Involved in the retrieval of endoplasmic reticulum membrane proteins from the early Golgi compartment.</text>
</comment>
<dbReference type="GO" id="GO:0006890">
    <property type="term" value="P:retrograde vesicle-mediated transport, Golgi to endoplasmic reticulum"/>
    <property type="evidence" value="ECO:0007669"/>
    <property type="project" value="TreeGrafter"/>
</dbReference>
<evidence type="ECO:0000256" key="7">
    <source>
        <dbReference type="SAM" id="Phobius"/>
    </source>
</evidence>
<evidence type="ECO:0000256" key="4">
    <source>
        <dbReference type="ARBA" id="ARBA00022989"/>
    </source>
</evidence>
<evidence type="ECO:0000313" key="9">
    <source>
        <dbReference type="Proteomes" id="UP001485043"/>
    </source>
</evidence>
<dbReference type="GO" id="GO:0000139">
    <property type="term" value="C:Golgi membrane"/>
    <property type="evidence" value="ECO:0007669"/>
    <property type="project" value="TreeGrafter"/>
</dbReference>
<keyword evidence="3 7" id="KW-0812">Transmembrane</keyword>
<evidence type="ECO:0000256" key="5">
    <source>
        <dbReference type="ARBA" id="ARBA00023136"/>
    </source>
</evidence>
<evidence type="ECO:0000256" key="3">
    <source>
        <dbReference type="ARBA" id="ARBA00022692"/>
    </source>
</evidence>
<keyword evidence="5 6" id="KW-0472">Membrane</keyword>
<organism evidence="8 9">
    <name type="scientific">Apatococcus fuscideae</name>
    <dbReference type="NCBI Taxonomy" id="2026836"/>
    <lineage>
        <taxon>Eukaryota</taxon>
        <taxon>Viridiplantae</taxon>
        <taxon>Chlorophyta</taxon>
        <taxon>core chlorophytes</taxon>
        <taxon>Trebouxiophyceae</taxon>
        <taxon>Chlorellales</taxon>
        <taxon>Chlorellaceae</taxon>
        <taxon>Apatococcus</taxon>
    </lineage>
</organism>
<dbReference type="PANTHER" id="PTHR10743:SF0">
    <property type="entry name" value="PROTEIN RER1"/>
    <property type="match status" value="1"/>
</dbReference>
<feature type="transmembrane region" description="Helical" evidence="7">
    <location>
        <begin position="135"/>
        <end position="152"/>
    </location>
</feature>